<evidence type="ECO:0000313" key="1">
    <source>
        <dbReference type="EMBL" id="GIM46440.1"/>
    </source>
</evidence>
<protein>
    <recommendedName>
        <fullName evidence="3">Addiction module toxin RelE</fullName>
    </recommendedName>
</protein>
<comment type="caution">
    <text evidence="1">The sequence shown here is derived from an EMBL/GenBank/DDBJ whole genome shotgun (WGS) entry which is preliminary data.</text>
</comment>
<sequence length="124" mass="14912">MRKEIFHREFRVTDLPKIAAVMNARQYLEFAQCLKKEIDFIQRDPINNGSSPCVFPPLKDYRKKKFFSVRRPPEGETPDMRLIYRYDASNDTIYYLAVGKRINTKPVNPEDMYQRMKRRDLIFD</sequence>
<organism evidence="1 2">
    <name type="scientific">Collibacillus ludicampi</name>
    <dbReference type="NCBI Taxonomy" id="2771369"/>
    <lineage>
        <taxon>Bacteria</taxon>
        <taxon>Bacillati</taxon>
        <taxon>Bacillota</taxon>
        <taxon>Bacilli</taxon>
        <taxon>Bacillales</taxon>
        <taxon>Alicyclobacillaceae</taxon>
        <taxon>Collibacillus</taxon>
    </lineage>
</organism>
<dbReference type="AlphaFoldDB" id="A0AAV4LF73"/>
<gene>
    <name evidence="1" type="ORF">DNHGIG_19890</name>
</gene>
<evidence type="ECO:0000313" key="2">
    <source>
        <dbReference type="Proteomes" id="UP001057291"/>
    </source>
</evidence>
<reference evidence="1" key="1">
    <citation type="journal article" date="2023" name="Int. J. Syst. Evol. Microbiol.">
        <title>Collibacillus ludicampi gen. nov., sp. nov., a new soil bacterium of the family Alicyclobacillaceae.</title>
        <authorList>
            <person name="Jojima T."/>
            <person name="Ioku Y."/>
            <person name="Fukuta Y."/>
            <person name="Shirasaka N."/>
            <person name="Matsumura Y."/>
            <person name="Mori M."/>
        </authorList>
    </citation>
    <scope>NUCLEOTIDE SEQUENCE</scope>
    <source>
        <strain evidence="1">TP075</strain>
    </source>
</reference>
<name>A0AAV4LF73_9BACL</name>
<keyword evidence="2" id="KW-1185">Reference proteome</keyword>
<accession>A0AAV4LF73</accession>
<evidence type="ECO:0008006" key="3">
    <source>
        <dbReference type="Google" id="ProtNLM"/>
    </source>
</evidence>
<dbReference type="Proteomes" id="UP001057291">
    <property type="component" value="Unassembled WGS sequence"/>
</dbReference>
<dbReference type="EMBL" id="BOQE01000001">
    <property type="protein sequence ID" value="GIM46440.1"/>
    <property type="molecule type" value="Genomic_DNA"/>
</dbReference>
<proteinExistence type="predicted"/>